<gene>
    <name evidence="9" type="primary">IWS1</name>
    <name evidence="9" type="ORF">OHK93_007277</name>
</gene>
<dbReference type="InterPro" id="IPR017923">
    <property type="entry name" value="TFIIS_N"/>
</dbReference>
<evidence type="ECO:0000259" key="8">
    <source>
        <dbReference type="PROSITE" id="PS51319"/>
    </source>
</evidence>
<evidence type="ECO:0000313" key="10">
    <source>
        <dbReference type="Proteomes" id="UP001161017"/>
    </source>
</evidence>
<feature type="region of interest" description="Disordered" evidence="7">
    <location>
        <begin position="1"/>
        <end position="190"/>
    </location>
</feature>
<keyword evidence="10" id="KW-1185">Reference proteome</keyword>
<dbReference type="InterPro" id="IPR035441">
    <property type="entry name" value="TFIIS/LEDGF_dom_sf"/>
</dbReference>
<dbReference type="PANTHER" id="PTHR46010">
    <property type="entry name" value="PROTEIN IWS1 HOMOLOG"/>
    <property type="match status" value="1"/>
</dbReference>
<name>A0AA43QNK7_9LECA</name>
<evidence type="ECO:0000256" key="6">
    <source>
        <dbReference type="PROSITE-ProRule" id="PRU00649"/>
    </source>
</evidence>
<evidence type="ECO:0000256" key="2">
    <source>
        <dbReference type="ARBA" id="ARBA00023163"/>
    </source>
</evidence>
<keyword evidence="1" id="KW-0805">Transcription regulation</keyword>
<dbReference type="GO" id="GO:0016973">
    <property type="term" value="P:poly(A)+ mRNA export from nucleus"/>
    <property type="evidence" value="ECO:0007669"/>
    <property type="project" value="TreeGrafter"/>
</dbReference>
<feature type="compositionally biased region" description="Basic and acidic residues" evidence="7">
    <location>
        <begin position="16"/>
        <end position="28"/>
    </location>
</feature>
<dbReference type="EMBL" id="JAPUFD010000006">
    <property type="protein sequence ID" value="MDI1488003.1"/>
    <property type="molecule type" value="Genomic_DNA"/>
</dbReference>
<evidence type="ECO:0000313" key="9">
    <source>
        <dbReference type="EMBL" id="MDI1488003.1"/>
    </source>
</evidence>
<protein>
    <submittedName>
        <fullName evidence="9">Transcription factor iws1</fullName>
    </submittedName>
</protein>
<feature type="compositionally biased region" description="Acidic residues" evidence="7">
    <location>
        <begin position="51"/>
        <end position="70"/>
    </location>
</feature>
<dbReference type="InterPro" id="IPR051037">
    <property type="entry name" value="RNAPII_TF_IWS1"/>
</dbReference>
<comment type="caution">
    <text evidence="9">The sequence shown here is derived from an EMBL/GenBank/DDBJ whole genome shotgun (WGS) entry which is preliminary data.</text>
</comment>
<feature type="compositionally biased region" description="Basic and acidic residues" evidence="7">
    <location>
        <begin position="147"/>
        <end position="162"/>
    </location>
</feature>
<evidence type="ECO:0000256" key="1">
    <source>
        <dbReference type="ARBA" id="ARBA00023015"/>
    </source>
</evidence>
<proteinExistence type="inferred from homology"/>
<evidence type="ECO:0000256" key="3">
    <source>
        <dbReference type="ARBA" id="ARBA00023242"/>
    </source>
</evidence>
<organism evidence="9 10">
    <name type="scientific">Ramalina farinacea</name>
    <dbReference type="NCBI Taxonomy" id="258253"/>
    <lineage>
        <taxon>Eukaryota</taxon>
        <taxon>Fungi</taxon>
        <taxon>Dikarya</taxon>
        <taxon>Ascomycota</taxon>
        <taxon>Pezizomycotina</taxon>
        <taxon>Lecanoromycetes</taxon>
        <taxon>OSLEUM clade</taxon>
        <taxon>Lecanoromycetidae</taxon>
        <taxon>Lecanorales</taxon>
        <taxon>Lecanorineae</taxon>
        <taxon>Ramalinaceae</taxon>
        <taxon>Ramalina</taxon>
    </lineage>
</organism>
<keyword evidence="2" id="KW-0804">Transcription</keyword>
<feature type="compositionally biased region" description="Polar residues" evidence="7">
    <location>
        <begin position="33"/>
        <end position="47"/>
    </location>
</feature>
<comment type="function">
    <text evidence="4">Transcription factor involved in RNA polymerase II transcription regulation. May function in both SPT15/TBP post-recruitment and recruitment steps of transcription.</text>
</comment>
<comment type="similarity">
    <text evidence="5">Belongs to the IWS1 family.</text>
</comment>
<evidence type="ECO:0000256" key="7">
    <source>
        <dbReference type="SAM" id="MobiDB-lite"/>
    </source>
</evidence>
<dbReference type="Proteomes" id="UP001161017">
    <property type="component" value="Unassembled WGS sequence"/>
</dbReference>
<accession>A0AA43QNK7</accession>
<dbReference type="Gene3D" id="1.20.930.10">
    <property type="entry name" value="Conserved domain common to transcription factors TFIIS, elongin A, CRSP70"/>
    <property type="match status" value="1"/>
</dbReference>
<dbReference type="FunFam" id="1.20.930.10:FF:000003">
    <property type="entry name" value="Putative Transcription factor IWS1"/>
    <property type="match status" value="1"/>
</dbReference>
<dbReference type="Pfam" id="PF08711">
    <property type="entry name" value="Med26"/>
    <property type="match status" value="1"/>
</dbReference>
<evidence type="ECO:0000256" key="5">
    <source>
        <dbReference type="ARBA" id="ARBA00037992"/>
    </source>
</evidence>
<dbReference type="AlphaFoldDB" id="A0AA43QNK7"/>
<feature type="compositionally biased region" description="Polar residues" evidence="7">
    <location>
        <begin position="1"/>
        <end position="10"/>
    </location>
</feature>
<dbReference type="PANTHER" id="PTHR46010:SF1">
    <property type="entry name" value="PROTEIN IWS1 HOMOLOG"/>
    <property type="match status" value="1"/>
</dbReference>
<feature type="compositionally biased region" description="Basic residues" evidence="7">
    <location>
        <begin position="107"/>
        <end position="124"/>
    </location>
</feature>
<dbReference type="PROSITE" id="PS51319">
    <property type="entry name" value="TFIIS_N"/>
    <property type="match status" value="1"/>
</dbReference>
<reference evidence="9" key="1">
    <citation type="journal article" date="2023" name="Genome Biol. Evol.">
        <title>First Whole Genome Sequence and Flow Cytometry Genome Size Data for the Lichen-Forming Fungus Ramalina farinacea (Ascomycota).</title>
        <authorList>
            <person name="Llewellyn T."/>
            <person name="Mian S."/>
            <person name="Hill R."/>
            <person name="Leitch I.J."/>
            <person name="Gaya E."/>
        </authorList>
    </citation>
    <scope>NUCLEOTIDE SEQUENCE</scope>
    <source>
        <strain evidence="9">LIQ254RAFAR</strain>
    </source>
</reference>
<evidence type="ECO:0000256" key="4">
    <source>
        <dbReference type="ARBA" id="ARBA00037349"/>
    </source>
</evidence>
<comment type="subcellular location">
    <subcellularLocation>
        <location evidence="6">Nucleus</location>
    </subcellularLocation>
</comment>
<feature type="domain" description="TFIIS N-terminal" evidence="8">
    <location>
        <begin position="284"/>
        <end position="361"/>
    </location>
</feature>
<sequence length="465" mass="51702">MSDSNLSLSPTPELPEADHNDATSHPLEDPQDDLTTQLADPVSTNDAIDNPSDDESVLSEVDEAQFEDFDPNQITIEERAPVAVDEDNVKLIGRHKRKRDEGDGEGKKKKKLQKRDKPKKGRKRKDSDDEFSGGQEVEGKRVRKKKAFVDGEGRGEDLEGRKRKEKARKEARRAVAEEEEAELDPEERRRRALDRAMDAALKGPKKIRRRAGEVDLNSMADEEIANLRIRMAEAAEADVAARSAQPPRPAMHKLKLLPEVSSLLNRNSRDVENAIVDPENNLLESVRFFLEPLSDGSLPAYNIQRELFSALSKLPIDKESLISSGLGKVVLFYTKSKKVELAIGRSANLLVREWSRPILKRSDDYRKRSLASADFDPTVPRKAPHVGSAAHIAELQAAARAKALAPPVKSNRARAEIENKTYTIVPRSTQVAGGAFARPLGASGEDAFRRMKMRQQIAAGVKKAR</sequence>
<keyword evidence="3 6" id="KW-0539">Nucleus</keyword>
<dbReference type="GO" id="GO:0005634">
    <property type="term" value="C:nucleus"/>
    <property type="evidence" value="ECO:0007669"/>
    <property type="project" value="UniProtKB-SubCell"/>
</dbReference>